<proteinExistence type="predicted"/>
<keyword evidence="3" id="KW-1185">Reference proteome</keyword>
<gene>
    <name evidence="2" type="ORF">ACFSOY_06260</name>
</gene>
<dbReference type="RefSeq" id="WP_386044871.1">
    <property type="nucleotide sequence ID" value="NZ_JBHUIO010000005.1"/>
</dbReference>
<evidence type="ECO:0000313" key="2">
    <source>
        <dbReference type="EMBL" id="MFD2169594.1"/>
    </source>
</evidence>
<sequence>MNKKMIAALITSGLAAAVFSSNAHAASTPYSGTHTGYGAPHEKEFTLNSSAKVTVFGSQNATEPEYTAICYYSVYKKVPFWFDELVYDKGEIRGNNATVNFATSKLESGTYYLKFVCNTPSFTSGTISW</sequence>
<feature type="signal peptide" evidence="1">
    <location>
        <begin position="1"/>
        <end position="25"/>
    </location>
</feature>
<evidence type="ECO:0000256" key="1">
    <source>
        <dbReference type="SAM" id="SignalP"/>
    </source>
</evidence>
<feature type="chain" id="PRO_5046087284" description="Ig-like domain-containing protein" evidence="1">
    <location>
        <begin position="26"/>
        <end position="129"/>
    </location>
</feature>
<organism evidence="2 3">
    <name type="scientific">Tumebacillus lipolyticus</name>
    <dbReference type="NCBI Taxonomy" id="1280370"/>
    <lineage>
        <taxon>Bacteria</taxon>
        <taxon>Bacillati</taxon>
        <taxon>Bacillota</taxon>
        <taxon>Bacilli</taxon>
        <taxon>Bacillales</taxon>
        <taxon>Alicyclobacillaceae</taxon>
        <taxon>Tumebacillus</taxon>
    </lineage>
</organism>
<evidence type="ECO:0000313" key="3">
    <source>
        <dbReference type="Proteomes" id="UP001597343"/>
    </source>
</evidence>
<accession>A0ABW4ZVB0</accession>
<reference evidence="3" key="1">
    <citation type="journal article" date="2019" name="Int. J. Syst. Evol. Microbiol.">
        <title>The Global Catalogue of Microorganisms (GCM) 10K type strain sequencing project: providing services to taxonomists for standard genome sequencing and annotation.</title>
        <authorList>
            <consortium name="The Broad Institute Genomics Platform"/>
            <consortium name="The Broad Institute Genome Sequencing Center for Infectious Disease"/>
            <person name="Wu L."/>
            <person name="Ma J."/>
        </authorList>
    </citation>
    <scope>NUCLEOTIDE SEQUENCE [LARGE SCALE GENOMIC DNA]</scope>
    <source>
        <strain evidence="3">CGMCC 1.13574</strain>
    </source>
</reference>
<comment type="caution">
    <text evidence="2">The sequence shown here is derived from an EMBL/GenBank/DDBJ whole genome shotgun (WGS) entry which is preliminary data.</text>
</comment>
<keyword evidence="1" id="KW-0732">Signal</keyword>
<dbReference type="EMBL" id="JBHUIO010000005">
    <property type="protein sequence ID" value="MFD2169594.1"/>
    <property type="molecule type" value="Genomic_DNA"/>
</dbReference>
<name>A0ABW4ZVB0_9BACL</name>
<evidence type="ECO:0008006" key="4">
    <source>
        <dbReference type="Google" id="ProtNLM"/>
    </source>
</evidence>
<dbReference type="Proteomes" id="UP001597343">
    <property type="component" value="Unassembled WGS sequence"/>
</dbReference>
<protein>
    <recommendedName>
        <fullName evidence="4">Ig-like domain-containing protein</fullName>
    </recommendedName>
</protein>